<reference evidence="5" key="1">
    <citation type="submission" date="2021-04" db="EMBL/GenBank/DDBJ databases">
        <title>Genome sequence of Serratia sp. arafor3.</title>
        <authorList>
            <person name="Besaury L."/>
        </authorList>
    </citation>
    <scope>NUCLEOTIDE SEQUENCE</scope>
    <source>
        <strain evidence="5">Arafor3</strain>
    </source>
</reference>
<dbReference type="InterPro" id="IPR015797">
    <property type="entry name" value="NUDIX_hydrolase-like_dom_sf"/>
</dbReference>
<dbReference type="PRINTS" id="PR00502">
    <property type="entry name" value="NUDIXFAMILY"/>
</dbReference>
<evidence type="ECO:0000256" key="1">
    <source>
        <dbReference type="ARBA" id="ARBA00001946"/>
    </source>
</evidence>
<name>A0ABT0KF90_9GAMM</name>
<accession>A0ABT0KF90</accession>
<dbReference type="InterPro" id="IPR020476">
    <property type="entry name" value="Nudix_hydrolase"/>
</dbReference>
<comment type="similarity">
    <text evidence="3">Belongs to the Nudix hydrolase family.</text>
</comment>
<dbReference type="SUPFAM" id="SSF55811">
    <property type="entry name" value="Nudix"/>
    <property type="match status" value="1"/>
</dbReference>
<dbReference type="InterPro" id="IPR020084">
    <property type="entry name" value="NUDIX_hydrolase_CS"/>
</dbReference>
<comment type="cofactor">
    <cofactor evidence="1">
        <name>Mg(2+)</name>
        <dbReference type="ChEBI" id="CHEBI:18420"/>
    </cofactor>
</comment>
<dbReference type="Gene3D" id="3.90.79.10">
    <property type="entry name" value="Nucleoside Triphosphate Pyrophosphohydrolase"/>
    <property type="match status" value="1"/>
</dbReference>
<feature type="domain" description="Nudix hydrolase" evidence="4">
    <location>
        <begin position="7"/>
        <end position="136"/>
    </location>
</feature>
<evidence type="ECO:0000259" key="4">
    <source>
        <dbReference type="PROSITE" id="PS51462"/>
    </source>
</evidence>
<dbReference type="InterPro" id="IPR000086">
    <property type="entry name" value="NUDIX_hydrolase_dom"/>
</dbReference>
<keyword evidence="6" id="KW-1185">Reference proteome</keyword>
<evidence type="ECO:0000256" key="3">
    <source>
        <dbReference type="RuleBase" id="RU003476"/>
    </source>
</evidence>
<keyword evidence="2 3" id="KW-0378">Hydrolase</keyword>
<evidence type="ECO:0000313" key="6">
    <source>
        <dbReference type="Proteomes" id="UP001165275"/>
    </source>
</evidence>
<evidence type="ECO:0000313" key="5">
    <source>
        <dbReference type="EMBL" id="MCL1030699.1"/>
    </source>
</evidence>
<dbReference type="PANTHER" id="PTHR43046">
    <property type="entry name" value="GDP-MANNOSE MANNOSYL HYDROLASE"/>
    <property type="match status" value="1"/>
</dbReference>
<dbReference type="Pfam" id="PF00293">
    <property type="entry name" value="NUDIX"/>
    <property type="match status" value="1"/>
</dbReference>
<gene>
    <name evidence="5" type="ORF">KAJ71_16980</name>
</gene>
<dbReference type="PROSITE" id="PS00893">
    <property type="entry name" value="NUDIX_BOX"/>
    <property type="match status" value="1"/>
</dbReference>
<sequence length="157" mass="17917">MTTERERPYLAIYCIVRDGSHVLMLRRANTGYADGKWSFPAGHVDEGESLTAAASRELKEETGLNVPETDWVFHSMMHRRTADRRVIDVFMEAVSWQGQPVNTEPHKCSALKFISPADPDIDLIDYITPVFLPLAGDTTDSYLEWGWSSWNVNWKKV</sequence>
<organism evidence="5 6">
    <name type="scientific">Serratia silvae</name>
    <dbReference type="NCBI Taxonomy" id="2824122"/>
    <lineage>
        <taxon>Bacteria</taxon>
        <taxon>Pseudomonadati</taxon>
        <taxon>Pseudomonadota</taxon>
        <taxon>Gammaproteobacteria</taxon>
        <taxon>Enterobacterales</taxon>
        <taxon>Yersiniaceae</taxon>
        <taxon>Serratia</taxon>
    </lineage>
</organism>
<proteinExistence type="inferred from homology"/>
<comment type="caution">
    <text evidence="5">The sequence shown here is derived from an EMBL/GenBank/DDBJ whole genome shotgun (WGS) entry which is preliminary data.</text>
</comment>
<dbReference type="PANTHER" id="PTHR43046:SF14">
    <property type="entry name" value="MUTT_NUDIX FAMILY PROTEIN"/>
    <property type="match status" value="1"/>
</dbReference>
<dbReference type="RefSeq" id="WP_248946823.1">
    <property type="nucleotide sequence ID" value="NZ_CBCSGY010000022.1"/>
</dbReference>
<dbReference type="EMBL" id="JAGQDC010000015">
    <property type="protein sequence ID" value="MCL1030699.1"/>
    <property type="molecule type" value="Genomic_DNA"/>
</dbReference>
<evidence type="ECO:0000256" key="2">
    <source>
        <dbReference type="ARBA" id="ARBA00022801"/>
    </source>
</evidence>
<dbReference type="Proteomes" id="UP001165275">
    <property type="component" value="Unassembled WGS sequence"/>
</dbReference>
<dbReference type="PROSITE" id="PS51462">
    <property type="entry name" value="NUDIX"/>
    <property type="match status" value="1"/>
</dbReference>
<protein>
    <submittedName>
        <fullName evidence="5">NUDIX domain-containing protein</fullName>
    </submittedName>
</protein>